<dbReference type="GO" id="GO:0016020">
    <property type="term" value="C:membrane"/>
    <property type="evidence" value="ECO:0007669"/>
    <property type="project" value="InterPro"/>
</dbReference>
<accession>A0A5B8Y3X7</accession>
<dbReference type="EMBL" id="CP041186">
    <property type="protein sequence ID" value="QDG50637.1"/>
    <property type="molecule type" value="Genomic_DNA"/>
</dbReference>
<dbReference type="PROSITE" id="PS50893">
    <property type="entry name" value="ABC_TRANSPORTER_2"/>
    <property type="match status" value="1"/>
</dbReference>
<dbReference type="InterPro" id="IPR027417">
    <property type="entry name" value="P-loop_NTPase"/>
</dbReference>
<dbReference type="SMART" id="SM00382">
    <property type="entry name" value="AAA"/>
    <property type="match status" value="1"/>
</dbReference>
<dbReference type="GO" id="GO:0055085">
    <property type="term" value="P:transmembrane transport"/>
    <property type="evidence" value="ECO:0007669"/>
    <property type="project" value="InterPro"/>
</dbReference>
<accession>A0A4Y6PRJ4</accession>
<dbReference type="Pfam" id="PF00005">
    <property type="entry name" value="ABC_tran"/>
    <property type="match status" value="1"/>
</dbReference>
<dbReference type="GO" id="GO:0005524">
    <property type="term" value="F:ATP binding"/>
    <property type="evidence" value="ECO:0007669"/>
    <property type="project" value="UniProtKB-KW"/>
</dbReference>
<dbReference type="InterPro" id="IPR017871">
    <property type="entry name" value="ABC_transporter-like_CS"/>
</dbReference>
<keyword evidence="2" id="KW-0547">Nucleotide-binding</keyword>
<evidence type="ECO:0000259" key="4">
    <source>
        <dbReference type="PROSITE" id="PS50893"/>
    </source>
</evidence>
<dbReference type="InterPro" id="IPR015856">
    <property type="entry name" value="ABC_transpr_CbiO/EcfA_su"/>
</dbReference>
<evidence type="ECO:0000256" key="2">
    <source>
        <dbReference type="ARBA" id="ARBA00022741"/>
    </source>
</evidence>
<dbReference type="Proteomes" id="UP000315995">
    <property type="component" value="Chromosome"/>
</dbReference>
<dbReference type="Gene3D" id="3.40.50.300">
    <property type="entry name" value="P-loop containing nucleotide triphosphate hydrolases"/>
    <property type="match status" value="1"/>
</dbReference>
<dbReference type="OrthoDB" id="9809450at2"/>
<sequence length="224" mass="25225">MPLLSAQNIAWSPPDSDALLFADVDFDVDAGERVVLEGPSGSGKSTLLRCLVGLEPRRSGTVRWRGEPVDAESMRRFRNRATYVQQRPSAISETVGENLAFAREMARQFAGDRALDEDGQHDLLERLGLGHIGMSRRFDDLSVGEQQRVCLVRALTGQPDMLLLDEPTSALDPERVEQIEDLLIAYVDDAPDRRAFVWVSHQPDQIERISTRVLDVSQWTQERR</sequence>
<dbReference type="GO" id="GO:0016887">
    <property type="term" value="F:ATP hydrolysis activity"/>
    <property type="evidence" value="ECO:0007669"/>
    <property type="project" value="InterPro"/>
</dbReference>
<dbReference type="SUPFAM" id="SSF52540">
    <property type="entry name" value="P-loop containing nucleoside triphosphate hydrolases"/>
    <property type="match status" value="1"/>
</dbReference>
<dbReference type="AlphaFoldDB" id="A0A4Y6PRJ4"/>
<dbReference type="PANTHER" id="PTHR43119:SF1">
    <property type="entry name" value="ABC TRANSPORTER DOMAIN-CONTAINING PROTEIN"/>
    <property type="match status" value="1"/>
</dbReference>
<organism evidence="5 6">
    <name type="scientific">Persicimonas caeni</name>
    <dbReference type="NCBI Taxonomy" id="2292766"/>
    <lineage>
        <taxon>Bacteria</taxon>
        <taxon>Deltaproteobacteria</taxon>
        <taxon>Bradymonadales</taxon>
        <taxon>Bradymonadaceae</taxon>
        <taxon>Persicimonas</taxon>
    </lineage>
</organism>
<dbReference type="PROSITE" id="PS00211">
    <property type="entry name" value="ABC_TRANSPORTER_1"/>
    <property type="match status" value="1"/>
</dbReference>
<evidence type="ECO:0000313" key="5">
    <source>
        <dbReference type="EMBL" id="QDG50637.1"/>
    </source>
</evidence>
<evidence type="ECO:0000256" key="3">
    <source>
        <dbReference type="ARBA" id="ARBA00022840"/>
    </source>
</evidence>
<keyword evidence="3 5" id="KW-0067">ATP-binding</keyword>
<keyword evidence="6" id="KW-1185">Reference proteome</keyword>
<protein>
    <submittedName>
        <fullName evidence="5">ATP-binding cassette domain-containing protein</fullName>
    </submittedName>
</protein>
<feature type="domain" description="ABC transporter" evidence="4">
    <location>
        <begin position="4"/>
        <end position="224"/>
    </location>
</feature>
<evidence type="ECO:0000313" key="6">
    <source>
        <dbReference type="Proteomes" id="UP000315995"/>
    </source>
</evidence>
<keyword evidence="1" id="KW-0813">Transport</keyword>
<proteinExistence type="predicted"/>
<reference evidence="5 6" key="1">
    <citation type="submission" date="2019-06" db="EMBL/GenBank/DDBJ databases">
        <title>Persicimonas caeni gen. nov., sp. nov., a predatory bacterium isolated from solar saltern.</title>
        <authorList>
            <person name="Wang S."/>
        </authorList>
    </citation>
    <scope>NUCLEOTIDE SEQUENCE [LARGE SCALE GENOMIC DNA]</scope>
    <source>
        <strain evidence="5 6">YN101</strain>
    </source>
</reference>
<dbReference type="CDD" id="cd03225">
    <property type="entry name" value="ABC_cobalt_CbiO_domain1"/>
    <property type="match status" value="1"/>
</dbReference>
<dbReference type="InterPro" id="IPR003439">
    <property type="entry name" value="ABC_transporter-like_ATP-bd"/>
</dbReference>
<evidence type="ECO:0000256" key="1">
    <source>
        <dbReference type="ARBA" id="ARBA00022448"/>
    </source>
</evidence>
<name>A0A4Y6PRJ4_PERCE</name>
<gene>
    <name evidence="5" type="ORF">FIV42_07800</name>
</gene>
<dbReference type="PANTHER" id="PTHR43119">
    <property type="entry name" value="ABC TRANSPORT PROTEIN ATP-BINDING COMPONENT-RELATED"/>
    <property type="match status" value="1"/>
</dbReference>
<dbReference type="RefSeq" id="WP_141197129.1">
    <property type="nucleotide sequence ID" value="NZ_CP041186.1"/>
</dbReference>
<dbReference type="InterPro" id="IPR003593">
    <property type="entry name" value="AAA+_ATPase"/>
</dbReference>